<dbReference type="EMBL" id="JAFBMS010000039">
    <property type="protein sequence ID" value="KAG9340819.1"/>
    <property type="molecule type" value="Genomic_DNA"/>
</dbReference>
<evidence type="ECO:0000313" key="1">
    <source>
        <dbReference type="EMBL" id="KAG9340819.1"/>
    </source>
</evidence>
<comment type="caution">
    <text evidence="1">The sequence shown here is derived from an EMBL/GenBank/DDBJ whole genome shotgun (WGS) entry which is preliminary data.</text>
</comment>
<dbReference type="AlphaFoldDB" id="A0A8T2NKQ0"/>
<gene>
    <name evidence="1" type="ORF">JZ751_020011</name>
</gene>
<sequence length="87" mass="10392">MWGWERLTDFSVILGKKPLMTRWTELDSMEVRKLSSSCLFDPRPTLKTREVHVEHICWEVKGIWDRTCPYHLALRVMSFLSHPLLHL</sequence>
<evidence type="ECO:0000313" key="2">
    <source>
        <dbReference type="Proteomes" id="UP000824540"/>
    </source>
</evidence>
<dbReference type="Proteomes" id="UP000824540">
    <property type="component" value="Unassembled WGS sequence"/>
</dbReference>
<accession>A0A8T2NKQ0</accession>
<proteinExistence type="predicted"/>
<name>A0A8T2NKQ0_9TELE</name>
<keyword evidence="2" id="KW-1185">Reference proteome</keyword>
<protein>
    <submittedName>
        <fullName evidence="1">Uncharacterized protein</fullName>
    </submittedName>
</protein>
<organism evidence="1 2">
    <name type="scientific">Albula glossodonta</name>
    <name type="common">roundjaw bonefish</name>
    <dbReference type="NCBI Taxonomy" id="121402"/>
    <lineage>
        <taxon>Eukaryota</taxon>
        <taxon>Metazoa</taxon>
        <taxon>Chordata</taxon>
        <taxon>Craniata</taxon>
        <taxon>Vertebrata</taxon>
        <taxon>Euteleostomi</taxon>
        <taxon>Actinopterygii</taxon>
        <taxon>Neopterygii</taxon>
        <taxon>Teleostei</taxon>
        <taxon>Albuliformes</taxon>
        <taxon>Albulidae</taxon>
        <taxon>Albula</taxon>
    </lineage>
</organism>
<reference evidence="1" key="1">
    <citation type="thesis" date="2021" institute="BYU ScholarsArchive" country="Provo, UT, USA">
        <title>Applications of and Algorithms for Genome Assembly and Genomic Analyses with an Emphasis on Marine Teleosts.</title>
        <authorList>
            <person name="Pickett B.D."/>
        </authorList>
    </citation>
    <scope>NUCLEOTIDE SEQUENCE</scope>
    <source>
        <strain evidence="1">HI-2016</strain>
    </source>
</reference>